<keyword evidence="2" id="KW-1185">Reference proteome</keyword>
<dbReference type="EMBL" id="CP048877">
    <property type="protein sequence ID" value="QIJ72141.1"/>
    <property type="molecule type" value="Genomic_DNA"/>
</dbReference>
<dbReference type="Pfam" id="PF13192">
    <property type="entry name" value="Thioredoxin_3"/>
    <property type="match status" value="1"/>
</dbReference>
<organism evidence="1 2">
    <name type="scientific">Thermosulfuriphilus ammonigenes</name>
    <dbReference type="NCBI Taxonomy" id="1936021"/>
    <lineage>
        <taxon>Bacteria</taxon>
        <taxon>Pseudomonadati</taxon>
        <taxon>Thermodesulfobacteriota</taxon>
        <taxon>Thermodesulfobacteria</taxon>
        <taxon>Thermodesulfobacteriales</taxon>
        <taxon>Thermodesulfobacteriaceae</taxon>
        <taxon>Thermosulfuriphilus</taxon>
    </lineage>
</organism>
<dbReference type="AlphaFoldDB" id="A0A6G7PX96"/>
<dbReference type="Proteomes" id="UP000502179">
    <property type="component" value="Chromosome"/>
</dbReference>
<evidence type="ECO:0000313" key="1">
    <source>
        <dbReference type="EMBL" id="QIJ72141.1"/>
    </source>
</evidence>
<gene>
    <name evidence="1" type="ORF">G4V39_07615</name>
</gene>
<reference evidence="1 2" key="1">
    <citation type="submission" date="2020-02" db="EMBL/GenBank/DDBJ databases">
        <title>Genome analysis of Thermosulfuriphilus ammonigenes ST65T, an anaerobic thermophilic chemolithoautotrophic bacterium isolated from a deep-sea hydrothermal vent.</title>
        <authorList>
            <person name="Slobodkina G."/>
            <person name="Allioux M."/>
            <person name="Merkel A."/>
            <person name="Alain K."/>
            <person name="Jebbar M."/>
            <person name="Slobodkin A."/>
        </authorList>
    </citation>
    <scope>NUCLEOTIDE SEQUENCE [LARGE SCALE GENOMIC DNA]</scope>
    <source>
        <strain evidence="1 2">ST65</strain>
    </source>
</reference>
<evidence type="ECO:0000313" key="2">
    <source>
        <dbReference type="Proteomes" id="UP000502179"/>
    </source>
</evidence>
<dbReference type="KEGG" id="tav:G4V39_07615"/>
<name>A0A6G7PX96_9BACT</name>
<protein>
    <submittedName>
        <fullName evidence="1">Uncharacterized protein</fullName>
    </submittedName>
</protein>
<accession>A0A6G7PX96</accession>
<dbReference type="RefSeq" id="WP_166032359.1">
    <property type="nucleotide sequence ID" value="NZ_CP048877.1"/>
</dbReference>
<proteinExistence type="predicted"/>
<sequence length="88" mass="9712">MKKRKVEVFSAGCPLCQETVELVKQMACPSCEIRVLDLHNPEVAQRARELGIRRAPAIAINERLVACCQQEGPSELALKEAGLDIPLE</sequence>
<dbReference type="SUPFAM" id="SSF52833">
    <property type="entry name" value="Thioredoxin-like"/>
    <property type="match status" value="1"/>
</dbReference>
<dbReference type="Gene3D" id="3.40.30.10">
    <property type="entry name" value="Glutaredoxin"/>
    <property type="match status" value="1"/>
</dbReference>
<dbReference type="InterPro" id="IPR036249">
    <property type="entry name" value="Thioredoxin-like_sf"/>
</dbReference>
<dbReference type="InterPro" id="IPR012336">
    <property type="entry name" value="Thioredoxin-like_fold"/>
</dbReference>